<sequence length="56" mass="6917">MATRILQLRNKFVTKFIRDNLRIRLVIRRPIKATRINRTNPEVIKEFYTLYEDIIR</sequence>
<keyword evidence="2" id="KW-1185">Reference proteome</keyword>
<accession>A0A074YNK2</accession>
<dbReference type="EMBL" id="KL584751">
    <property type="protein sequence ID" value="KEQ99275.1"/>
    <property type="molecule type" value="Genomic_DNA"/>
</dbReference>
<dbReference type="RefSeq" id="XP_013347526.1">
    <property type="nucleotide sequence ID" value="XM_013492072.1"/>
</dbReference>
<organism evidence="1 2">
    <name type="scientific">Aureobasidium subglaciale (strain EXF-2481)</name>
    <name type="common">Aureobasidium pullulans var. subglaciale</name>
    <dbReference type="NCBI Taxonomy" id="1043005"/>
    <lineage>
        <taxon>Eukaryota</taxon>
        <taxon>Fungi</taxon>
        <taxon>Dikarya</taxon>
        <taxon>Ascomycota</taxon>
        <taxon>Pezizomycotina</taxon>
        <taxon>Dothideomycetes</taxon>
        <taxon>Dothideomycetidae</taxon>
        <taxon>Dothideales</taxon>
        <taxon>Saccotheciaceae</taxon>
        <taxon>Aureobasidium</taxon>
    </lineage>
</organism>
<dbReference type="GeneID" id="25365611"/>
<protein>
    <submittedName>
        <fullName evidence="1">Uncharacterized protein</fullName>
    </submittedName>
</protein>
<evidence type="ECO:0000313" key="2">
    <source>
        <dbReference type="Proteomes" id="UP000030641"/>
    </source>
</evidence>
<evidence type="ECO:0000313" key="1">
    <source>
        <dbReference type="EMBL" id="KEQ99275.1"/>
    </source>
</evidence>
<proteinExistence type="predicted"/>
<gene>
    <name evidence="1" type="ORF">AUEXF2481DRAFT_36591</name>
</gene>
<dbReference type="HOGENOM" id="CLU_2811918_0_0_1"/>
<reference evidence="1 2" key="1">
    <citation type="journal article" date="2014" name="BMC Genomics">
        <title>Genome sequencing of four Aureobasidium pullulans varieties: biotechnological potential, stress tolerance, and description of new species.</title>
        <authorList>
            <person name="Gostin Ar C."/>
            <person name="Ohm R.A."/>
            <person name="Kogej T."/>
            <person name="Sonjak S."/>
            <person name="Turk M."/>
            <person name="Zajc J."/>
            <person name="Zalar P."/>
            <person name="Grube M."/>
            <person name="Sun H."/>
            <person name="Han J."/>
            <person name="Sharma A."/>
            <person name="Chiniquy J."/>
            <person name="Ngan C.Y."/>
            <person name="Lipzen A."/>
            <person name="Barry K."/>
            <person name="Grigoriev I.V."/>
            <person name="Gunde-Cimerman N."/>
        </authorList>
    </citation>
    <scope>NUCLEOTIDE SEQUENCE [LARGE SCALE GENOMIC DNA]</scope>
    <source>
        <strain evidence="1 2">EXF-2481</strain>
    </source>
</reference>
<dbReference type="Proteomes" id="UP000030641">
    <property type="component" value="Unassembled WGS sequence"/>
</dbReference>
<name>A0A074YNK2_AURSE</name>
<dbReference type="InParanoid" id="A0A074YNK2"/>
<feature type="non-terminal residue" evidence="1">
    <location>
        <position position="56"/>
    </location>
</feature>
<dbReference type="AlphaFoldDB" id="A0A074YNK2"/>